<proteinExistence type="inferred from homology"/>
<keyword evidence="6 9" id="KW-1133">Transmembrane helix</keyword>
<feature type="transmembrane region" description="Helical" evidence="9">
    <location>
        <begin position="391"/>
        <end position="409"/>
    </location>
</feature>
<gene>
    <name evidence="10" type="ORF">VitviT2T_024480</name>
</gene>
<comment type="similarity">
    <text evidence="3 9">Belongs to the RFT1 family.</text>
</comment>
<organism evidence="10 11">
    <name type="scientific">Vitis vinifera</name>
    <name type="common">Grape</name>
    <dbReference type="NCBI Taxonomy" id="29760"/>
    <lineage>
        <taxon>Eukaryota</taxon>
        <taxon>Viridiplantae</taxon>
        <taxon>Streptophyta</taxon>
        <taxon>Embryophyta</taxon>
        <taxon>Tracheophyta</taxon>
        <taxon>Spermatophyta</taxon>
        <taxon>Magnoliopsida</taxon>
        <taxon>eudicotyledons</taxon>
        <taxon>Gunneridae</taxon>
        <taxon>Pentapetalae</taxon>
        <taxon>rosids</taxon>
        <taxon>Vitales</taxon>
        <taxon>Vitaceae</taxon>
        <taxon>Viteae</taxon>
        <taxon>Vitis</taxon>
    </lineage>
</organism>
<dbReference type="EMBL" id="CP126663">
    <property type="protein sequence ID" value="WKA06585.1"/>
    <property type="molecule type" value="Genomic_DNA"/>
</dbReference>
<feature type="transmembrane region" description="Helical" evidence="9">
    <location>
        <begin position="157"/>
        <end position="175"/>
    </location>
</feature>
<dbReference type="PANTHER" id="PTHR13117">
    <property type="entry name" value="ENDOPLASMIC RETICULUM MULTISPAN TRANSMEMBRANE PROTEIN-RELATED"/>
    <property type="match status" value="1"/>
</dbReference>
<evidence type="ECO:0000256" key="1">
    <source>
        <dbReference type="ARBA" id="ARBA00004477"/>
    </source>
</evidence>
<feature type="transmembrane region" description="Helical" evidence="9">
    <location>
        <begin position="125"/>
        <end position="145"/>
    </location>
</feature>
<feature type="transmembrane region" description="Helical" evidence="9">
    <location>
        <begin position="187"/>
        <end position="208"/>
    </location>
</feature>
<evidence type="ECO:0000256" key="7">
    <source>
        <dbReference type="ARBA" id="ARBA00023136"/>
    </source>
</evidence>
<feature type="transmembrane region" description="Helical" evidence="9">
    <location>
        <begin position="319"/>
        <end position="337"/>
    </location>
</feature>
<comment type="function">
    <text evidence="8 9">Intramembrane glycolipid transporter that operates in the biosynthetic pathway of dolichol-linked oligosaccharides, the glycan precursors employed in protein asparagine (N)-glycosylation. The sequential addition of sugars to dolichol pyrophosphate produces dolichol-linked oligosaccharides containing fourteen sugars, including two GlcNAcs, nine mannoses and three glucoses. Once assembled, the oligosaccharide is transferred from the lipid to nascent proteins by oligosaccharyltransferases. The assembly of dolichol-linked oligosaccharides begins on the cytosolic side of the endoplasmic reticulum membrane and finishes in its lumen. RFT1 could mediate the translocation of the cytosolically oriented intermediate DolPP-GlcNAc2Man5, produced by ALG11, into the ER lumen where dolichol-linked oligosaccharides assembly continues. However, the intramembrane lipid transporter activity could not be confirmed in vitro.</text>
</comment>
<dbReference type="Proteomes" id="UP001227230">
    <property type="component" value="Chromosome 16"/>
</dbReference>
<protein>
    <recommendedName>
        <fullName evidence="9">Protein RFT1 homolog</fullName>
    </recommendedName>
</protein>
<feature type="transmembrane region" description="Helical" evidence="9">
    <location>
        <begin position="44"/>
        <end position="62"/>
    </location>
</feature>
<comment type="subcellular location">
    <subcellularLocation>
        <location evidence="1 9">Endoplasmic reticulum membrane</location>
        <topology evidence="1 9">Multi-pass membrane protein</topology>
    </subcellularLocation>
</comment>
<keyword evidence="4 9" id="KW-0812">Transmembrane</keyword>
<feature type="transmembrane region" description="Helical" evidence="9">
    <location>
        <begin position="92"/>
        <end position="113"/>
    </location>
</feature>
<sequence length="521" mass="59792">MVRDADRTNFSRTFKYLMAMQFSARGIPFVVNTWMVRHITVEDYALYAIRFHLFITVILFLSREGYRQACMRVDIRRYDALNGEDVAKLMKITWWILPRGITFTLFACMYIFWSEGLSFSHPNAKAYLIIGFSCILELLAEPLYILSQNLHLLELRLIVETAATILRCLTTYILIVKETGMEKGLVFAFSQVAYGVCLFFGYWSYFLLFRVFKISTLFPFRVGNQMDDDGQLSSMCDLFNYQSIWKFFLQEGEKIILMFFDTPYNQAVYGLIDKFGSLVVRLVFLPFEESSYTTFARCASGQDPEGIRIRKLGSCLTEALKLILLIGLVVVAFGPNYSYSLFRLLYNREWSDGEAPAALQCYCLYVVALAMNGTSEAFLRSVATKEQLEQSNKSLVVFSCIHLVLNVFLVQSAGAVGLIVANSLNMILRIGYSVIFIKNYFRGSASFSLCSCLPSGWRALLFSFVTTLISERIFLDRENFLPTFLIHFSIGLTCFCISSFVIYRNERALINKIIRLRDHSD</sequence>
<feature type="transmembrane region" description="Helical" evidence="9">
    <location>
        <begin position="357"/>
        <end position="379"/>
    </location>
</feature>
<keyword evidence="7 9" id="KW-0472">Membrane</keyword>
<evidence type="ECO:0000313" key="11">
    <source>
        <dbReference type="Proteomes" id="UP001227230"/>
    </source>
</evidence>
<keyword evidence="5" id="KW-0256">Endoplasmic reticulum</keyword>
<evidence type="ECO:0000256" key="8">
    <source>
        <dbReference type="ARBA" id="ARBA00045912"/>
    </source>
</evidence>
<keyword evidence="11" id="KW-1185">Reference proteome</keyword>
<evidence type="ECO:0000313" key="10">
    <source>
        <dbReference type="EMBL" id="WKA06585.1"/>
    </source>
</evidence>
<reference evidence="10 11" key="1">
    <citation type="journal article" date="2023" name="Hortic Res">
        <title>The complete reference genome for grapevine (Vitis vinifera L.) genetics and breeding.</title>
        <authorList>
            <person name="Shi X."/>
            <person name="Cao S."/>
            <person name="Wang X."/>
            <person name="Huang S."/>
            <person name="Wang Y."/>
            <person name="Liu Z."/>
            <person name="Liu W."/>
            <person name="Leng X."/>
            <person name="Peng Y."/>
            <person name="Wang N."/>
            <person name="Wang Y."/>
            <person name="Ma Z."/>
            <person name="Xu X."/>
            <person name="Zhang F."/>
            <person name="Xue H."/>
            <person name="Zhong H."/>
            <person name="Wang Y."/>
            <person name="Zhang K."/>
            <person name="Velt A."/>
            <person name="Avia K."/>
            <person name="Holtgrawe D."/>
            <person name="Grimplet J."/>
            <person name="Matus J.T."/>
            <person name="Ware D."/>
            <person name="Wu X."/>
            <person name="Wang H."/>
            <person name="Liu C."/>
            <person name="Fang Y."/>
            <person name="Rustenholz C."/>
            <person name="Cheng Z."/>
            <person name="Xiao H."/>
            <person name="Zhou Y."/>
        </authorList>
    </citation>
    <scope>NUCLEOTIDE SEQUENCE [LARGE SCALE GENOMIC DNA]</scope>
    <source>
        <strain evidence="11">cv. Pinot noir / PN40024</strain>
        <tissue evidence="10">Leaf</tissue>
    </source>
</reference>
<comment type="pathway">
    <text evidence="2">Protein modification; protein glycosylation.</text>
</comment>
<dbReference type="CDD" id="cd13130">
    <property type="entry name" value="MATE_rft1"/>
    <property type="match status" value="1"/>
</dbReference>
<evidence type="ECO:0000256" key="3">
    <source>
        <dbReference type="ARBA" id="ARBA00010288"/>
    </source>
</evidence>
<dbReference type="InterPro" id="IPR007594">
    <property type="entry name" value="RFT1"/>
</dbReference>
<evidence type="ECO:0000256" key="4">
    <source>
        <dbReference type="ARBA" id="ARBA00022692"/>
    </source>
</evidence>
<accession>A0ABY9DIZ7</accession>
<dbReference type="PANTHER" id="PTHR13117:SF5">
    <property type="entry name" value="PROTEIN RFT1 HOMOLOG"/>
    <property type="match status" value="1"/>
</dbReference>
<name>A0ABY9DIZ7_VITVI</name>
<evidence type="ECO:0000256" key="6">
    <source>
        <dbReference type="ARBA" id="ARBA00022989"/>
    </source>
</evidence>
<evidence type="ECO:0000256" key="9">
    <source>
        <dbReference type="RuleBase" id="RU365067"/>
    </source>
</evidence>
<dbReference type="Pfam" id="PF04506">
    <property type="entry name" value="Rft-1"/>
    <property type="match status" value="1"/>
</dbReference>
<feature type="transmembrane region" description="Helical" evidence="9">
    <location>
        <begin position="481"/>
        <end position="503"/>
    </location>
</feature>
<evidence type="ECO:0000256" key="5">
    <source>
        <dbReference type="ARBA" id="ARBA00022824"/>
    </source>
</evidence>
<feature type="transmembrane region" description="Helical" evidence="9">
    <location>
        <begin position="415"/>
        <end position="437"/>
    </location>
</feature>
<evidence type="ECO:0000256" key="2">
    <source>
        <dbReference type="ARBA" id="ARBA00004922"/>
    </source>
</evidence>